<organism evidence="1 2">
    <name type="scientific">Knufia peltigerae</name>
    <dbReference type="NCBI Taxonomy" id="1002370"/>
    <lineage>
        <taxon>Eukaryota</taxon>
        <taxon>Fungi</taxon>
        <taxon>Dikarya</taxon>
        <taxon>Ascomycota</taxon>
        <taxon>Pezizomycotina</taxon>
        <taxon>Eurotiomycetes</taxon>
        <taxon>Chaetothyriomycetidae</taxon>
        <taxon>Chaetothyriales</taxon>
        <taxon>Trichomeriaceae</taxon>
        <taxon>Knufia</taxon>
    </lineage>
</organism>
<evidence type="ECO:0000313" key="1">
    <source>
        <dbReference type="EMBL" id="KAJ9617547.1"/>
    </source>
</evidence>
<dbReference type="Proteomes" id="UP001172681">
    <property type="component" value="Unassembled WGS sequence"/>
</dbReference>
<dbReference type="EMBL" id="JAPDRN010000159">
    <property type="protein sequence ID" value="KAJ9617547.1"/>
    <property type="molecule type" value="Genomic_DNA"/>
</dbReference>
<gene>
    <name evidence="1" type="ORF">H2204_013678</name>
</gene>
<evidence type="ECO:0000313" key="2">
    <source>
        <dbReference type="Proteomes" id="UP001172681"/>
    </source>
</evidence>
<dbReference type="Gene3D" id="3.10.450.50">
    <property type="match status" value="1"/>
</dbReference>
<keyword evidence="2" id="KW-1185">Reference proteome</keyword>
<protein>
    <recommendedName>
        <fullName evidence="3">SnoaL-like domain-containing protein</fullName>
    </recommendedName>
</protein>
<proteinExistence type="predicted"/>
<sequence>MATNQTINLAEACLCVFSNRNETDRIKITHEIFSPDVTLYESDRVTKGYEGLEGRMKELIAGNDFEFKAASEPVENHGLVIIDWTFGPTGGDPVLKGTDITLNETGKIDKVWVNFSG</sequence>
<accession>A0AA38XQ43</accession>
<name>A0AA38XQ43_9EURO</name>
<comment type="caution">
    <text evidence="1">The sequence shown here is derived from an EMBL/GenBank/DDBJ whole genome shotgun (WGS) entry which is preliminary data.</text>
</comment>
<dbReference type="AlphaFoldDB" id="A0AA38XQ43"/>
<reference evidence="1" key="1">
    <citation type="submission" date="2022-10" db="EMBL/GenBank/DDBJ databases">
        <title>Culturing micro-colonial fungi from biological soil crusts in the Mojave desert and describing Neophaeococcomyces mojavensis, and introducing the new genera and species Taxawa tesnikishii.</title>
        <authorList>
            <person name="Kurbessoian T."/>
            <person name="Stajich J.E."/>
        </authorList>
    </citation>
    <scope>NUCLEOTIDE SEQUENCE</scope>
    <source>
        <strain evidence="1">TK_35</strain>
    </source>
</reference>
<evidence type="ECO:0008006" key="3">
    <source>
        <dbReference type="Google" id="ProtNLM"/>
    </source>
</evidence>
<dbReference type="SUPFAM" id="SSF54427">
    <property type="entry name" value="NTF2-like"/>
    <property type="match status" value="1"/>
</dbReference>
<dbReference type="InterPro" id="IPR032710">
    <property type="entry name" value="NTF2-like_dom_sf"/>
</dbReference>